<keyword evidence="2" id="KW-1185">Reference proteome</keyword>
<comment type="caution">
    <text evidence="1">The sequence shown here is derived from an EMBL/GenBank/DDBJ whole genome shotgun (WGS) entry which is preliminary data.</text>
</comment>
<dbReference type="Proteomes" id="UP000018291">
    <property type="component" value="Unassembled WGS sequence"/>
</dbReference>
<accession>R4YVL7</accession>
<dbReference type="HOGENOM" id="CLU_2786158_0_0_11"/>
<gene>
    <name evidence="1" type="ORF">BN381_10290</name>
</gene>
<proteinExistence type="predicted"/>
<name>R4YVL7_9ACTN</name>
<evidence type="ECO:0000313" key="2">
    <source>
        <dbReference type="Proteomes" id="UP000018291"/>
    </source>
</evidence>
<dbReference type="STRING" id="1229780.BN381_10290"/>
<sequence length="68" mass="7021">MGWGAGRLAGGRVPQWSPGLMAGGRGIATWTVVYGRRPQWSPGLMAGGRSCGVAGQRREVEGRNGAPA</sequence>
<organism evidence="1 2">
    <name type="scientific">Candidatus Neomicrothrix parvicella RN1</name>
    <dbReference type="NCBI Taxonomy" id="1229780"/>
    <lineage>
        <taxon>Bacteria</taxon>
        <taxon>Bacillati</taxon>
        <taxon>Actinomycetota</taxon>
        <taxon>Acidimicrobiia</taxon>
        <taxon>Acidimicrobiales</taxon>
        <taxon>Microthrixaceae</taxon>
        <taxon>Candidatus Neomicrothrix</taxon>
    </lineage>
</organism>
<protein>
    <submittedName>
        <fullName evidence="1">Uncharacterized protein</fullName>
    </submittedName>
</protein>
<evidence type="ECO:0000313" key="1">
    <source>
        <dbReference type="EMBL" id="CCM62059.1"/>
    </source>
</evidence>
<reference evidence="1 2" key="1">
    <citation type="journal article" date="2013" name="ISME J.">
        <title>Metabolic model for the filamentous 'Candidatus Microthrix parvicella' based on genomic and metagenomic analyses.</title>
        <authorList>
            <person name="Jon McIlroy S."/>
            <person name="Kristiansen R."/>
            <person name="Albertsen M."/>
            <person name="Michael Karst S."/>
            <person name="Rossetti S."/>
            <person name="Lund Nielsen J."/>
            <person name="Tandoi V."/>
            <person name="James Seviour R."/>
            <person name="Nielsen P.H."/>
        </authorList>
    </citation>
    <scope>NUCLEOTIDE SEQUENCE [LARGE SCALE GENOMIC DNA]</scope>
    <source>
        <strain evidence="1 2">RN1</strain>
    </source>
</reference>
<dbReference type="EMBL" id="CANL01000001">
    <property type="protein sequence ID" value="CCM62059.1"/>
    <property type="molecule type" value="Genomic_DNA"/>
</dbReference>
<dbReference type="AlphaFoldDB" id="R4YVL7"/>